<protein>
    <recommendedName>
        <fullName evidence="1">U-box domain-containing protein</fullName>
    </recommendedName>
</protein>
<dbReference type="EMBL" id="CAMGYJ010000009">
    <property type="protein sequence ID" value="CAI0543522.1"/>
    <property type="molecule type" value="Genomic_DNA"/>
</dbReference>
<organism evidence="2 3">
    <name type="scientific">Linum tenue</name>
    <dbReference type="NCBI Taxonomy" id="586396"/>
    <lineage>
        <taxon>Eukaryota</taxon>
        <taxon>Viridiplantae</taxon>
        <taxon>Streptophyta</taxon>
        <taxon>Embryophyta</taxon>
        <taxon>Tracheophyta</taxon>
        <taxon>Spermatophyta</taxon>
        <taxon>Magnoliopsida</taxon>
        <taxon>eudicotyledons</taxon>
        <taxon>Gunneridae</taxon>
        <taxon>Pentapetalae</taxon>
        <taxon>rosids</taxon>
        <taxon>fabids</taxon>
        <taxon>Malpighiales</taxon>
        <taxon>Linaceae</taxon>
        <taxon>Linum</taxon>
    </lineage>
</organism>
<evidence type="ECO:0000313" key="3">
    <source>
        <dbReference type="Proteomes" id="UP001154282"/>
    </source>
</evidence>
<keyword evidence="3" id="KW-1185">Reference proteome</keyword>
<name>A0AAV0QH57_9ROSI</name>
<dbReference type="Proteomes" id="UP001154282">
    <property type="component" value="Unassembled WGS sequence"/>
</dbReference>
<evidence type="ECO:0000259" key="1">
    <source>
        <dbReference type="Pfam" id="PF25598"/>
    </source>
</evidence>
<dbReference type="InterPro" id="IPR058678">
    <property type="entry name" value="ARM_PUB"/>
</dbReference>
<dbReference type="Pfam" id="PF25598">
    <property type="entry name" value="ARM_PUB"/>
    <property type="match status" value="1"/>
</dbReference>
<evidence type="ECO:0000313" key="2">
    <source>
        <dbReference type="EMBL" id="CAI0543522.1"/>
    </source>
</evidence>
<feature type="domain" description="U-box" evidence="1">
    <location>
        <begin position="13"/>
        <end position="98"/>
    </location>
</feature>
<accession>A0AAV0QH57</accession>
<proteinExistence type="predicted"/>
<gene>
    <name evidence="2" type="ORF">LITE_LOCUS42859</name>
</gene>
<sequence length="98" mass="10452">MFPLDEADCVGIASDPSKVGFLANLLFHSSIEARVNSAAMVEMVVVGTRCSDLRAAAVSGVEEILEGVVEMLRNPIPYPLTLKIGIKAMFALCLAKQT</sequence>
<comment type="caution">
    <text evidence="2">The sequence shown here is derived from an EMBL/GenBank/DDBJ whole genome shotgun (WGS) entry which is preliminary data.</text>
</comment>
<reference evidence="2" key="1">
    <citation type="submission" date="2022-08" db="EMBL/GenBank/DDBJ databases">
        <authorList>
            <person name="Gutierrez-Valencia J."/>
        </authorList>
    </citation>
    <scope>NUCLEOTIDE SEQUENCE</scope>
</reference>
<dbReference type="AlphaFoldDB" id="A0AAV0QH57"/>